<evidence type="ECO:0000313" key="4">
    <source>
        <dbReference type="EMBL" id="AEF39210.1"/>
    </source>
</evidence>
<dbReference type="STRING" id="443218.AS9A_0756"/>
<name>F6ELB8_HOYSD</name>
<dbReference type="HOGENOM" id="CLU_1891794_0_0_11"/>
<evidence type="ECO:0000256" key="1">
    <source>
        <dbReference type="ARBA" id="ARBA00023125"/>
    </source>
</evidence>
<dbReference type="SUPFAM" id="SSF56349">
    <property type="entry name" value="DNA breaking-rejoining enzymes"/>
    <property type="match status" value="1"/>
</dbReference>
<dbReference type="GO" id="GO:0003677">
    <property type="term" value="F:DNA binding"/>
    <property type="evidence" value="ECO:0007669"/>
    <property type="project" value="UniProtKB-UniRule"/>
</dbReference>
<dbReference type="PROSITE" id="PS51900">
    <property type="entry name" value="CB"/>
    <property type="match status" value="1"/>
</dbReference>
<dbReference type="eggNOG" id="COG4974">
    <property type="taxonomic scope" value="Bacteria"/>
</dbReference>
<keyword evidence="5" id="KW-1185">Reference proteome</keyword>
<dbReference type="Gene3D" id="1.10.150.130">
    <property type="match status" value="1"/>
</dbReference>
<sequence>MGEVVDTKADRAKLENVYASWLSSRPDLSAKVRRGYEDNWRLRVKPAFGSWPIARITSDDVQDWVNRMTAAGLGPRTVRCTHSVLRMTLDHAIGKGQLVGKNPAKGTKFPPLRHTTHVFLTAAEVAGTRDEVWH</sequence>
<dbReference type="EMBL" id="CP002786">
    <property type="protein sequence ID" value="AEF39210.1"/>
    <property type="molecule type" value="Genomic_DNA"/>
</dbReference>
<dbReference type="Proteomes" id="UP000009235">
    <property type="component" value="Chromosome"/>
</dbReference>
<dbReference type="GO" id="GO:0015074">
    <property type="term" value="P:DNA integration"/>
    <property type="evidence" value="ECO:0007669"/>
    <property type="project" value="InterPro"/>
</dbReference>
<organism evidence="4 5">
    <name type="scientific">Hoyosella subflava (strain DSM 45089 / JCM 17490 / NBRC 109087 / DQS3-9A1)</name>
    <name type="common">Amycolicicoccus subflavus</name>
    <dbReference type="NCBI Taxonomy" id="443218"/>
    <lineage>
        <taxon>Bacteria</taxon>
        <taxon>Bacillati</taxon>
        <taxon>Actinomycetota</taxon>
        <taxon>Actinomycetes</taxon>
        <taxon>Mycobacteriales</taxon>
        <taxon>Hoyosellaceae</taxon>
        <taxon>Hoyosella</taxon>
    </lineage>
</organism>
<gene>
    <name evidence="4" type="ordered locus">AS9A_0756</name>
</gene>
<dbReference type="InterPro" id="IPR004107">
    <property type="entry name" value="Integrase_SAM-like_N"/>
</dbReference>
<dbReference type="Pfam" id="PF14659">
    <property type="entry name" value="Phage_int_SAM_3"/>
    <property type="match status" value="1"/>
</dbReference>
<feature type="domain" description="Core-binding (CB)" evidence="3">
    <location>
        <begin position="12"/>
        <end position="93"/>
    </location>
</feature>
<dbReference type="RefSeq" id="WP_013805559.1">
    <property type="nucleotide sequence ID" value="NC_015564.1"/>
</dbReference>
<accession>F6ELB8</accession>
<dbReference type="KEGG" id="asd:AS9A_0756"/>
<dbReference type="OrthoDB" id="1822491at2"/>
<proteinExistence type="predicted"/>
<dbReference type="InterPro" id="IPR011010">
    <property type="entry name" value="DNA_brk_join_enz"/>
</dbReference>
<dbReference type="InterPro" id="IPR044068">
    <property type="entry name" value="CB"/>
</dbReference>
<dbReference type="InterPro" id="IPR010998">
    <property type="entry name" value="Integrase_recombinase_N"/>
</dbReference>
<evidence type="ECO:0000313" key="5">
    <source>
        <dbReference type="Proteomes" id="UP000009235"/>
    </source>
</evidence>
<dbReference type="AlphaFoldDB" id="F6ELB8"/>
<evidence type="ECO:0000256" key="2">
    <source>
        <dbReference type="PROSITE-ProRule" id="PRU01248"/>
    </source>
</evidence>
<protein>
    <submittedName>
        <fullName evidence="4">Prophage integrase</fullName>
    </submittedName>
</protein>
<keyword evidence="1 2" id="KW-0238">DNA-binding</keyword>
<reference evidence="4 5" key="1">
    <citation type="journal article" date="2011" name="J. Bacteriol.">
        <title>Complete genome sequence of Amycolicicoccus subflavus DQS3-9A1T, an actinomycete isolated from crude oil-polluted soil.</title>
        <authorList>
            <person name="Cai M."/>
            <person name="Chen W.M."/>
            <person name="Nie Y."/>
            <person name="Chi C.Q."/>
            <person name="Wang Y.N."/>
            <person name="Tang Y.Q."/>
            <person name="Li G.Y."/>
            <person name="Wu X.L."/>
        </authorList>
    </citation>
    <scope>NUCLEOTIDE SEQUENCE [LARGE SCALE GENOMIC DNA]</scope>
    <source>
        <strain evidence="5">DSM 45089 / DQS3-9A1</strain>
    </source>
</reference>
<evidence type="ECO:0000259" key="3">
    <source>
        <dbReference type="PROSITE" id="PS51900"/>
    </source>
</evidence>